<evidence type="ECO:0000313" key="1">
    <source>
        <dbReference type="EnsemblProtists" id="PYU1_T010305"/>
    </source>
</evidence>
<dbReference type="STRING" id="431595.K3WZA6"/>
<reference evidence="2" key="2">
    <citation type="submission" date="2010-04" db="EMBL/GenBank/DDBJ databases">
        <authorList>
            <person name="Buell R."/>
            <person name="Hamilton J."/>
            <person name="Hostetler J."/>
        </authorList>
    </citation>
    <scope>NUCLEOTIDE SEQUENCE [LARGE SCALE GENOMIC DNA]</scope>
    <source>
        <strain evidence="2">DAOM:BR144</strain>
    </source>
</reference>
<dbReference type="HOGENOM" id="CLU_1771809_0_0_1"/>
<reference evidence="1" key="3">
    <citation type="submission" date="2015-02" db="UniProtKB">
        <authorList>
            <consortium name="EnsemblProtists"/>
        </authorList>
    </citation>
    <scope>IDENTIFICATION</scope>
    <source>
        <strain evidence="1">DAOM BR144</strain>
    </source>
</reference>
<sequence>MDGSVNRGEYHENAILLNPEEFLLLWDALPDGGSFICCVSKIPPVQDLSRHLHFNHFIIASDGPNAANHLRTVHFYASVQDSTPVKSNSTGRRFSHAQLQFFLGEFIFDSLSLKLFAKFRCPQQDAIVPFVKKLQLKEIVGSYAPCE</sequence>
<dbReference type="InParanoid" id="K3WZA6"/>
<dbReference type="EnsemblProtists" id="PYU1_T010305">
    <property type="protein sequence ID" value="PYU1_T010305"/>
    <property type="gene ID" value="PYU1_G010285"/>
</dbReference>
<dbReference type="Proteomes" id="UP000019132">
    <property type="component" value="Unassembled WGS sequence"/>
</dbReference>
<reference evidence="2" key="1">
    <citation type="journal article" date="2010" name="Genome Biol.">
        <title>Genome sequence of the necrotrophic plant pathogen Pythium ultimum reveals original pathogenicity mechanisms and effector repertoire.</title>
        <authorList>
            <person name="Levesque C.A."/>
            <person name="Brouwer H."/>
            <person name="Cano L."/>
            <person name="Hamilton J.P."/>
            <person name="Holt C."/>
            <person name="Huitema E."/>
            <person name="Raffaele S."/>
            <person name="Robideau G.P."/>
            <person name="Thines M."/>
            <person name="Win J."/>
            <person name="Zerillo M.M."/>
            <person name="Beakes G.W."/>
            <person name="Boore J.L."/>
            <person name="Busam D."/>
            <person name="Dumas B."/>
            <person name="Ferriera S."/>
            <person name="Fuerstenberg S.I."/>
            <person name="Gachon C.M."/>
            <person name="Gaulin E."/>
            <person name="Govers F."/>
            <person name="Grenville-Briggs L."/>
            <person name="Horner N."/>
            <person name="Hostetler J."/>
            <person name="Jiang R.H."/>
            <person name="Johnson J."/>
            <person name="Krajaejun T."/>
            <person name="Lin H."/>
            <person name="Meijer H.J."/>
            <person name="Moore B."/>
            <person name="Morris P."/>
            <person name="Phuntmart V."/>
            <person name="Puiu D."/>
            <person name="Shetty J."/>
            <person name="Stajich J.E."/>
            <person name="Tripathy S."/>
            <person name="Wawra S."/>
            <person name="van West P."/>
            <person name="Whitty B.R."/>
            <person name="Coutinho P.M."/>
            <person name="Henrissat B."/>
            <person name="Martin F."/>
            <person name="Thomas P.D."/>
            <person name="Tyler B.M."/>
            <person name="De Vries R.P."/>
            <person name="Kamoun S."/>
            <person name="Yandell M."/>
            <person name="Tisserat N."/>
            <person name="Buell C.R."/>
        </authorList>
    </citation>
    <scope>NUCLEOTIDE SEQUENCE</scope>
    <source>
        <strain evidence="2">DAOM:BR144</strain>
    </source>
</reference>
<evidence type="ECO:0000313" key="2">
    <source>
        <dbReference type="Proteomes" id="UP000019132"/>
    </source>
</evidence>
<protein>
    <submittedName>
        <fullName evidence="1">Uncharacterized protein</fullName>
    </submittedName>
</protein>
<name>K3WZA6_GLOUD</name>
<accession>K3WZA6</accession>
<dbReference type="eggNOG" id="ENOG502S0UM">
    <property type="taxonomic scope" value="Eukaryota"/>
</dbReference>
<dbReference type="AlphaFoldDB" id="K3WZA6"/>
<proteinExistence type="predicted"/>
<keyword evidence="2" id="KW-1185">Reference proteome</keyword>
<dbReference type="EMBL" id="GL376602">
    <property type="status" value="NOT_ANNOTATED_CDS"/>
    <property type="molecule type" value="Genomic_DNA"/>
</dbReference>
<organism evidence="1 2">
    <name type="scientific">Globisporangium ultimum (strain ATCC 200006 / CBS 805.95 / DAOM BR144)</name>
    <name type="common">Pythium ultimum</name>
    <dbReference type="NCBI Taxonomy" id="431595"/>
    <lineage>
        <taxon>Eukaryota</taxon>
        <taxon>Sar</taxon>
        <taxon>Stramenopiles</taxon>
        <taxon>Oomycota</taxon>
        <taxon>Peronosporomycetes</taxon>
        <taxon>Pythiales</taxon>
        <taxon>Pythiaceae</taxon>
        <taxon>Globisporangium</taxon>
    </lineage>
</organism>
<dbReference type="VEuPathDB" id="FungiDB:PYU1_G010285"/>